<name>A0AAE9GA08_9CAUD</name>
<accession>A0AAE9GA08</accession>
<evidence type="ECO:0000313" key="1">
    <source>
        <dbReference type="EMBL" id="UNY48936.1"/>
    </source>
</evidence>
<reference evidence="1 2" key="1">
    <citation type="submission" date="2022-01" db="EMBL/GenBank/DDBJ databases">
        <authorList>
            <person name="Stokar-Avihail A."/>
        </authorList>
    </citation>
    <scope>NUCLEOTIDE SEQUENCE [LARGE SCALE GENOMIC DNA]</scope>
</reference>
<evidence type="ECO:0000313" key="2">
    <source>
        <dbReference type="Proteomes" id="UP000831021"/>
    </source>
</evidence>
<dbReference type="Proteomes" id="UP000831021">
    <property type="component" value="Segment"/>
</dbReference>
<keyword evidence="2" id="KW-1185">Reference proteome</keyword>
<proteinExistence type="predicted"/>
<dbReference type="EMBL" id="OM236516">
    <property type="protein sequence ID" value="UNY48936.1"/>
    <property type="molecule type" value="Genomic_DNA"/>
</dbReference>
<protein>
    <submittedName>
        <fullName evidence="1">Uncharacterized protein</fullName>
    </submittedName>
</protein>
<organism evidence="1 2">
    <name type="scientific">Bacillus phage FADO</name>
    <dbReference type="NCBI Taxonomy" id="2917160"/>
    <lineage>
        <taxon>Viruses</taxon>
        <taxon>Duplodnaviria</taxon>
        <taxon>Heunggongvirae</taxon>
        <taxon>Uroviricota</taxon>
        <taxon>Caudoviricetes</taxon>
        <taxon>Heleneionescovirinae</taxon>
        <taxon>Zhangjivirus</taxon>
        <taxon>Zhangjivirus fado</taxon>
    </lineage>
</organism>
<sequence>MEKILKHIMRPNDKIIKYGVLDEKILRELKMITSLYDYIEVVTNYYDDEDDPYRINWTDIEGMGYGWAWMNYDEKDWHKMMSKVVSDQTDLLLRNVNDALYFVYENGKIKTYHFVYLGYCRYDTIISFSNSEFHG</sequence>
<gene>
    <name evidence="1" type="ORF">fado_221</name>
</gene>